<dbReference type="Proteomes" id="UP000814033">
    <property type="component" value="Unassembled WGS sequence"/>
</dbReference>
<gene>
    <name evidence="1" type="ORF">FA95DRAFT_1577982</name>
</gene>
<accession>A0ACB8R4J6</accession>
<dbReference type="EMBL" id="MU276409">
    <property type="protein sequence ID" value="KAI0038807.1"/>
    <property type="molecule type" value="Genomic_DNA"/>
</dbReference>
<sequence>MSAPSLPFDIDSRTIQFVYVLLQSHNVDYPTLSACALRLLFRRITPPSDIDAVTDAWLNRAAPLLLRALKSRPHHGTYVRSISIHCIPNRVELLRRCPHIALLHLIGDVPLPLAREGLHTLRMPSLRPSALVASMSDNHDLVHAVPSWSARPLILTLPLPTQLLSITSRYAIDVRQLCVTVPDAEIQLEDLNIGGDSVFPPADLLGLPTVNPSVTSSLHALVTEELPSNAVLKELKALESLIIRKFPISFIPLPRTLLHFGVHEHHDYASWLILSPMAPPLTRSIAGIAAALSEPPNLQVVSVTRCSHHAVRYALREASAACGVELVEYPDPQSYPGARYVDWLS</sequence>
<organism evidence="1 2">
    <name type="scientific">Auriscalpium vulgare</name>
    <dbReference type="NCBI Taxonomy" id="40419"/>
    <lineage>
        <taxon>Eukaryota</taxon>
        <taxon>Fungi</taxon>
        <taxon>Dikarya</taxon>
        <taxon>Basidiomycota</taxon>
        <taxon>Agaricomycotina</taxon>
        <taxon>Agaricomycetes</taxon>
        <taxon>Russulales</taxon>
        <taxon>Auriscalpiaceae</taxon>
        <taxon>Auriscalpium</taxon>
    </lineage>
</organism>
<evidence type="ECO:0000313" key="2">
    <source>
        <dbReference type="Proteomes" id="UP000814033"/>
    </source>
</evidence>
<comment type="caution">
    <text evidence="1">The sequence shown here is derived from an EMBL/GenBank/DDBJ whole genome shotgun (WGS) entry which is preliminary data.</text>
</comment>
<keyword evidence="2" id="KW-1185">Reference proteome</keyword>
<reference evidence="1" key="1">
    <citation type="submission" date="2021-02" db="EMBL/GenBank/DDBJ databases">
        <authorList>
            <consortium name="DOE Joint Genome Institute"/>
            <person name="Ahrendt S."/>
            <person name="Looney B.P."/>
            <person name="Miyauchi S."/>
            <person name="Morin E."/>
            <person name="Drula E."/>
            <person name="Courty P.E."/>
            <person name="Chicoki N."/>
            <person name="Fauchery L."/>
            <person name="Kohler A."/>
            <person name="Kuo A."/>
            <person name="Labutti K."/>
            <person name="Pangilinan J."/>
            <person name="Lipzen A."/>
            <person name="Riley R."/>
            <person name="Andreopoulos W."/>
            <person name="He G."/>
            <person name="Johnson J."/>
            <person name="Barry K.W."/>
            <person name="Grigoriev I.V."/>
            <person name="Nagy L."/>
            <person name="Hibbett D."/>
            <person name="Henrissat B."/>
            <person name="Matheny P.B."/>
            <person name="Labbe J."/>
            <person name="Martin F."/>
        </authorList>
    </citation>
    <scope>NUCLEOTIDE SEQUENCE</scope>
    <source>
        <strain evidence="1">FP105234-sp</strain>
    </source>
</reference>
<protein>
    <submittedName>
        <fullName evidence="1">Uncharacterized protein</fullName>
    </submittedName>
</protein>
<reference evidence="1" key="2">
    <citation type="journal article" date="2022" name="New Phytol.">
        <title>Evolutionary transition to the ectomycorrhizal habit in the genomes of a hyperdiverse lineage of mushroom-forming fungi.</title>
        <authorList>
            <person name="Looney B."/>
            <person name="Miyauchi S."/>
            <person name="Morin E."/>
            <person name="Drula E."/>
            <person name="Courty P.E."/>
            <person name="Kohler A."/>
            <person name="Kuo A."/>
            <person name="LaButti K."/>
            <person name="Pangilinan J."/>
            <person name="Lipzen A."/>
            <person name="Riley R."/>
            <person name="Andreopoulos W."/>
            <person name="He G."/>
            <person name="Johnson J."/>
            <person name="Nolan M."/>
            <person name="Tritt A."/>
            <person name="Barry K.W."/>
            <person name="Grigoriev I.V."/>
            <person name="Nagy L.G."/>
            <person name="Hibbett D."/>
            <person name="Henrissat B."/>
            <person name="Matheny P.B."/>
            <person name="Labbe J."/>
            <person name="Martin F.M."/>
        </authorList>
    </citation>
    <scope>NUCLEOTIDE SEQUENCE</scope>
    <source>
        <strain evidence="1">FP105234-sp</strain>
    </source>
</reference>
<proteinExistence type="predicted"/>
<evidence type="ECO:0000313" key="1">
    <source>
        <dbReference type="EMBL" id="KAI0038807.1"/>
    </source>
</evidence>
<name>A0ACB8R4J6_9AGAM</name>